<evidence type="ECO:0000313" key="2">
    <source>
        <dbReference type="Proteomes" id="UP001596137"/>
    </source>
</evidence>
<gene>
    <name evidence="1" type="ORF">ACFP1K_36975</name>
</gene>
<dbReference type="Proteomes" id="UP001596137">
    <property type="component" value="Unassembled WGS sequence"/>
</dbReference>
<protein>
    <submittedName>
        <fullName evidence="1">Uncharacterized protein</fullName>
    </submittedName>
</protein>
<keyword evidence="2" id="KW-1185">Reference proteome</keyword>
<dbReference type="RefSeq" id="WP_380762353.1">
    <property type="nucleotide sequence ID" value="NZ_JBHSRF010000101.1"/>
</dbReference>
<reference evidence="2" key="1">
    <citation type="journal article" date="2019" name="Int. J. Syst. Evol. Microbiol.">
        <title>The Global Catalogue of Microorganisms (GCM) 10K type strain sequencing project: providing services to taxonomists for standard genome sequencing and annotation.</title>
        <authorList>
            <consortium name="The Broad Institute Genomics Platform"/>
            <consortium name="The Broad Institute Genome Sequencing Center for Infectious Disease"/>
            <person name="Wu L."/>
            <person name="Ma J."/>
        </authorList>
    </citation>
    <scope>NUCLEOTIDE SEQUENCE [LARGE SCALE GENOMIC DNA]</scope>
    <source>
        <strain evidence="2">JCM 30346</strain>
    </source>
</reference>
<feature type="non-terminal residue" evidence="1">
    <location>
        <position position="1"/>
    </location>
</feature>
<organism evidence="1 2">
    <name type="scientific">Sphaerisporangium aureirubrum</name>
    <dbReference type="NCBI Taxonomy" id="1544736"/>
    <lineage>
        <taxon>Bacteria</taxon>
        <taxon>Bacillati</taxon>
        <taxon>Actinomycetota</taxon>
        <taxon>Actinomycetes</taxon>
        <taxon>Streptosporangiales</taxon>
        <taxon>Streptosporangiaceae</taxon>
        <taxon>Sphaerisporangium</taxon>
    </lineage>
</organism>
<proteinExistence type="predicted"/>
<dbReference type="InterPro" id="IPR011990">
    <property type="entry name" value="TPR-like_helical_dom_sf"/>
</dbReference>
<evidence type="ECO:0000313" key="1">
    <source>
        <dbReference type="EMBL" id="MFC6086810.1"/>
    </source>
</evidence>
<comment type="caution">
    <text evidence="1">The sequence shown here is derived from an EMBL/GenBank/DDBJ whole genome shotgun (WGS) entry which is preliminary data.</text>
</comment>
<sequence length="126" mass="13855">DSGQVDRAVEVADRAEAAASAIAKPDIQARALIDLAGALARNGQFDRAEAIAQTIEHPDYLAEIVTKIIDYTTEERSRRLLAWALTRARWHTLLRAIAGVDFPVIIRLADDIFLVRTTKDAAVFGE</sequence>
<name>A0ABW1NVE9_9ACTN</name>
<accession>A0ABW1NVE9</accession>
<dbReference type="Gene3D" id="1.25.40.10">
    <property type="entry name" value="Tetratricopeptide repeat domain"/>
    <property type="match status" value="1"/>
</dbReference>
<dbReference type="EMBL" id="JBHSRF010000101">
    <property type="protein sequence ID" value="MFC6086810.1"/>
    <property type="molecule type" value="Genomic_DNA"/>
</dbReference>